<reference evidence="1" key="1">
    <citation type="submission" date="2006-10" db="EMBL/GenBank/DDBJ databases">
        <authorList>
            <person name="Amadeo P."/>
            <person name="Zhao Q."/>
            <person name="Wortman J."/>
            <person name="Fraser-Liggett C."/>
            <person name="Carlton J."/>
        </authorList>
    </citation>
    <scope>NUCLEOTIDE SEQUENCE</scope>
    <source>
        <strain evidence="1">G3</strain>
    </source>
</reference>
<dbReference type="EMBL" id="DS113367">
    <property type="protein sequence ID" value="EAY08950.1"/>
    <property type="molecule type" value="Genomic_DNA"/>
</dbReference>
<dbReference type="SMR" id="A2EEE4"/>
<dbReference type="PANTHER" id="PTHR22605:SF1">
    <property type="entry name" value="RZ-TYPE DOMAIN-CONTAINING PROTEIN"/>
    <property type="match status" value="1"/>
</dbReference>
<gene>
    <name evidence="1" type="ORF">TVAG_485970</name>
</gene>
<protein>
    <submittedName>
        <fullName evidence="1">Uncharacterized protein</fullName>
    </submittedName>
</protein>
<dbReference type="VEuPathDB" id="TrichDB:TVAG_485970"/>
<dbReference type="PANTHER" id="PTHR22605">
    <property type="entry name" value="RZ-TYPE DOMAIN-CONTAINING PROTEIN"/>
    <property type="match status" value="1"/>
</dbReference>
<dbReference type="InParanoid" id="A2EEE4"/>
<dbReference type="InterPro" id="IPR031248">
    <property type="entry name" value="RNF213"/>
</dbReference>
<evidence type="ECO:0000313" key="1">
    <source>
        <dbReference type="EMBL" id="EAY08950.1"/>
    </source>
</evidence>
<proteinExistence type="predicted"/>
<dbReference type="GO" id="GO:0004842">
    <property type="term" value="F:ubiquitin-protein transferase activity"/>
    <property type="evidence" value="ECO:0007669"/>
    <property type="project" value="InterPro"/>
</dbReference>
<sequence length="1234" mass="145516">MKKQKYAIKNPDSDEAKFFDSLTKEQKYGHIDYDPKTLEKITRNDVDESTQNFFNSIKKYINNSQSLMRPVYTIIMQQSDPIEIHYPIVVSSFISLGETFKDAVEKTKAIWREKFPHNDYNLPKYNNVLCIIKSLLFDHRLARSILFITKHYESVPVVNEFLDVLSYFKRFIIINLYENNFKQPRNIYANKSSLQICEQFMKERSNEHLIFLIQGNNPSIELNLDIVNQQKPYSNPDDPSDDYNPYTHIDGFSVHLNPKQMPRMHFLMVCNKKDLVNNVPLSMQDRLNAITLSFNDYIKNFEEFVDAQDTLTQNDKNELMNKFEKFKFDAMRIRKMSPGDDKPCNHDLSDIEKYNKCDLNQINVCSMSFTKQEIAISPEVNFYLEKIISPDEQIKIVSPITLEDLNNTGNAIDGIIVVWEFKKSNIGILRKQWLAKKKKDKQKESSAKILIEHLKRFKTPLIFNGFSSQYEILFYLGATDDQFFHIGLESSQNDEELKEIIDEFKAIHHDEEKYHKCIDDDEILRARIIRYGMEHFTEAYVKEYEEKIKNDKDLKKCVEEIKEIKDPAVEDMHLNLSDYIQNKKMCICVTNDYVNDFKFETESNIDFVLHEMVANETMLFNYIQNKNTIISISHQDHNELYHYTSLIEDFFNKTKCTNHVAIVLQVKGTKIPDYVISTSKWPVYWIDTPSKNFGANQIVAIHKQIKSKYYDPLNEIVLSHLENKHKKIQNEQKEILREFVQKYIQENAGKCLKKFNDQSNKDQSNKDQSNKNQSNIQNLNRVFINCFCNTLEEFYDKFYFMLKRYEEIAKNTDNTGNADKFKNEIDFIKIVDNKMKFSELDYPTKRFILSLDEQGIKGNIVQSFNSANNFSSLSYVFCYIFNHNDNNRFEDEIKQMKEFLSPKMLEEDKFTPKPKDSEGLTGNEIKANTIDRKIYGENPDLKDCFEQDETKDLAVSKIDDTNKAEISSEYYTLKEKIQGKNPRNLIFDLFDHEIQAGDRAYTDPQLFEFIKYYKGNFFKDMLNDFKNEQSLENSKFVNSFFLENEIHFEGQEEKEESANKNLALFINENSQEALIFHIVTASDNNYQSTKYCLMTIESFVTYYLFMNESSEQKMKFLEILEQFVKPSKEKESKAERTKHIKPVYDFLEKWKAMFRCHLEALYILCLSYSYDKLLGIKSKLGRDNLFVEFITDLEKSGKTEDSGELVDFREYIIMKTLHSKTDLSKIKSILISKN</sequence>
<dbReference type="KEGG" id="tva:4766852"/>
<dbReference type="GO" id="GO:0016887">
    <property type="term" value="F:ATP hydrolysis activity"/>
    <property type="evidence" value="ECO:0007669"/>
    <property type="project" value="InterPro"/>
</dbReference>
<dbReference type="AlphaFoldDB" id="A2EEE4"/>
<accession>A2EEE4</accession>
<dbReference type="VEuPathDB" id="TrichDB:TVAGG3_0691460"/>
<organism evidence="1 2">
    <name type="scientific">Trichomonas vaginalis (strain ATCC PRA-98 / G3)</name>
    <dbReference type="NCBI Taxonomy" id="412133"/>
    <lineage>
        <taxon>Eukaryota</taxon>
        <taxon>Metamonada</taxon>
        <taxon>Parabasalia</taxon>
        <taxon>Trichomonadida</taxon>
        <taxon>Trichomonadidae</taxon>
        <taxon>Trichomonas</taxon>
    </lineage>
</organism>
<keyword evidence="2" id="KW-1185">Reference proteome</keyword>
<name>A2EEE4_TRIV3</name>
<dbReference type="Proteomes" id="UP000001542">
    <property type="component" value="Unassembled WGS sequence"/>
</dbReference>
<reference evidence="1" key="2">
    <citation type="journal article" date="2007" name="Science">
        <title>Draft genome sequence of the sexually transmitted pathogen Trichomonas vaginalis.</title>
        <authorList>
            <person name="Carlton J.M."/>
            <person name="Hirt R.P."/>
            <person name="Silva J.C."/>
            <person name="Delcher A.L."/>
            <person name="Schatz M."/>
            <person name="Zhao Q."/>
            <person name="Wortman J.R."/>
            <person name="Bidwell S.L."/>
            <person name="Alsmark U.C.M."/>
            <person name="Besteiro S."/>
            <person name="Sicheritz-Ponten T."/>
            <person name="Noel C.J."/>
            <person name="Dacks J.B."/>
            <person name="Foster P.G."/>
            <person name="Simillion C."/>
            <person name="Van de Peer Y."/>
            <person name="Miranda-Saavedra D."/>
            <person name="Barton G.J."/>
            <person name="Westrop G.D."/>
            <person name="Mueller S."/>
            <person name="Dessi D."/>
            <person name="Fiori P.L."/>
            <person name="Ren Q."/>
            <person name="Paulsen I."/>
            <person name="Zhang H."/>
            <person name="Bastida-Corcuera F.D."/>
            <person name="Simoes-Barbosa A."/>
            <person name="Brown M.T."/>
            <person name="Hayes R.D."/>
            <person name="Mukherjee M."/>
            <person name="Okumura C.Y."/>
            <person name="Schneider R."/>
            <person name="Smith A.J."/>
            <person name="Vanacova S."/>
            <person name="Villalvazo M."/>
            <person name="Haas B.J."/>
            <person name="Pertea M."/>
            <person name="Feldblyum T.V."/>
            <person name="Utterback T.R."/>
            <person name="Shu C.L."/>
            <person name="Osoegawa K."/>
            <person name="de Jong P.J."/>
            <person name="Hrdy I."/>
            <person name="Horvathova L."/>
            <person name="Zubacova Z."/>
            <person name="Dolezal P."/>
            <person name="Malik S.B."/>
            <person name="Logsdon J.M. Jr."/>
            <person name="Henze K."/>
            <person name="Gupta A."/>
            <person name="Wang C.C."/>
            <person name="Dunne R.L."/>
            <person name="Upcroft J.A."/>
            <person name="Upcroft P."/>
            <person name="White O."/>
            <person name="Salzberg S.L."/>
            <person name="Tang P."/>
            <person name="Chiu C.-H."/>
            <person name="Lee Y.-S."/>
            <person name="Embley T.M."/>
            <person name="Coombs G.H."/>
            <person name="Mottram J.C."/>
            <person name="Tachezy J."/>
            <person name="Fraser-Liggett C.M."/>
            <person name="Johnson P.J."/>
        </authorList>
    </citation>
    <scope>NUCLEOTIDE SEQUENCE [LARGE SCALE GENOMIC DNA]</scope>
    <source>
        <strain evidence="1">G3</strain>
    </source>
</reference>
<evidence type="ECO:0000313" key="2">
    <source>
        <dbReference type="Proteomes" id="UP000001542"/>
    </source>
</evidence>